<keyword evidence="9" id="KW-0645">Protease</keyword>
<dbReference type="OrthoDB" id="9813074at2"/>
<feature type="transmembrane region" description="Helical" evidence="7">
    <location>
        <begin position="12"/>
        <end position="35"/>
    </location>
</feature>
<dbReference type="GO" id="GO:0006508">
    <property type="term" value="P:proteolysis"/>
    <property type="evidence" value="ECO:0007669"/>
    <property type="project" value="UniProtKB-KW"/>
</dbReference>
<feature type="transmembrane region" description="Helical" evidence="7">
    <location>
        <begin position="97"/>
        <end position="115"/>
    </location>
</feature>
<evidence type="ECO:0000256" key="2">
    <source>
        <dbReference type="ARBA" id="ARBA00009045"/>
    </source>
</evidence>
<keyword evidence="10" id="KW-1185">Reference proteome</keyword>
<feature type="domain" description="Peptidase S54 rhomboid" evidence="8">
    <location>
        <begin position="56"/>
        <end position="194"/>
    </location>
</feature>
<comment type="subcellular location">
    <subcellularLocation>
        <location evidence="1">Membrane</location>
        <topology evidence="1">Multi-pass membrane protein</topology>
    </subcellularLocation>
</comment>
<feature type="transmembrane region" description="Helical" evidence="7">
    <location>
        <begin position="179"/>
        <end position="196"/>
    </location>
</feature>
<protein>
    <submittedName>
        <fullName evidence="9">Membrane associated serine protease, rhomboid family</fullName>
    </submittedName>
</protein>
<dbReference type="PANTHER" id="PTHR43731">
    <property type="entry name" value="RHOMBOID PROTEASE"/>
    <property type="match status" value="1"/>
</dbReference>
<evidence type="ECO:0000256" key="4">
    <source>
        <dbReference type="ARBA" id="ARBA00022801"/>
    </source>
</evidence>
<dbReference type="AlphaFoldDB" id="A0A1M7QLC5"/>
<evidence type="ECO:0000256" key="3">
    <source>
        <dbReference type="ARBA" id="ARBA00022692"/>
    </source>
</evidence>
<dbReference type="GO" id="GO:0004252">
    <property type="term" value="F:serine-type endopeptidase activity"/>
    <property type="evidence" value="ECO:0007669"/>
    <property type="project" value="InterPro"/>
</dbReference>
<feature type="transmembrane region" description="Helical" evidence="7">
    <location>
        <begin position="232"/>
        <end position="253"/>
    </location>
</feature>
<feature type="transmembrane region" description="Helical" evidence="7">
    <location>
        <begin position="155"/>
        <end position="173"/>
    </location>
</feature>
<dbReference type="Proteomes" id="UP000184184">
    <property type="component" value="Unassembled WGS sequence"/>
</dbReference>
<evidence type="ECO:0000256" key="5">
    <source>
        <dbReference type="ARBA" id="ARBA00022989"/>
    </source>
</evidence>
<accession>A0A1M7QLC5</accession>
<dbReference type="GO" id="GO:0016020">
    <property type="term" value="C:membrane"/>
    <property type="evidence" value="ECO:0007669"/>
    <property type="project" value="UniProtKB-SubCell"/>
</dbReference>
<reference evidence="9 10" key="1">
    <citation type="submission" date="2016-11" db="EMBL/GenBank/DDBJ databases">
        <authorList>
            <person name="Jaros S."/>
            <person name="Januszkiewicz K."/>
            <person name="Wedrychowicz H."/>
        </authorList>
    </citation>
    <scope>NUCLEOTIDE SEQUENCE [LARGE SCALE GENOMIC DNA]</scope>
    <source>
        <strain evidence="9 10">CGMCC 1.10681</strain>
    </source>
</reference>
<dbReference type="Gene3D" id="1.20.1540.10">
    <property type="entry name" value="Rhomboid-like"/>
    <property type="match status" value="1"/>
</dbReference>
<dbReference type="PANTHER" id="PTHR43731:SF14">
    <property type="entry name" value="PRESENILIN-ASSOCIATED RHOMBOID-LIKE PROTEIN, MITOCHONDRIAL"/>
    <property type="match status" value="1"/>
</dbReference>
<dbReference type="STRING" id="1027249.SAMN05216179_3328"/>
<keyword evidence="5 7" id="KW-1133">Transmembrane helix</keyword>
<gene>
    <name evidence="9" type="ORF">SAMN05216179_3328</name>
</gene>
<sequence>MFIRTESFKDFLQFYPLVSIIVAVQIGIWLLTALIPDLYEVIYSLGIGWNLGISRGEYWRLVTPIFLHAGIGHIVFNSFALVLFAPALEQMLGKIRFLVVYFFAGITANILTYIVEPDPMYTHVGASGAIFGLFGLYLFMVFFEKRLIDPQNAKLILIISVISLVMTFFRGNINIAGHLFGFIAGFALGPVLLKNVEPFSPWKNKRRKKTYDNNIGFDPNRWNKKRYRYKPYLRPIILGAFIILVLLGLLSNFF</sequence>
<proteinExistence type="inferred from homology"/>
<evidence type="ECO:0000313" key="10">
    <source>
        <dbReference type="Proteomes" id="UP000184184"/>
    </source>
</evidence>
<dbReference type="RefSeq" id="WP_073202956.1">
    <property type="nucleotide sequence ID" value="NZ_FRCZ01000007.1"/>
</dbReference>
<dbReference type="EMBL" id="FRCZ01000007">
    <property type="protein sequence ID" value="SHN31925.1"/>
    <property type="molecule type" value="Genomic_DNA"/>
</dbReference>
<dbReference type="InterPro" id="IPR022764">
    <property type="entry name" value="Peptidase_S54_rhomboid_dom"/>
</dbReference>
<dbReference type="Pfam" id="PF01694">
    <property type="entry name" value="Rhomboid"/>
    <property type="match status" value="1"/>
</dbReference>
<evidence type="ECO:0000313" key="9">
    <source>
        <dbReference type="EMBL" id="SHN31925.1"/>
    </source>
</evidence>
<dbReference type="SUPFAM" id="SSF144091">
    <property type="entry name" value="Rhomboid-like"/>
    <property type="match status" value="1"/>
</dbReference>
<evidence type="ECO:0000256" key="7">
    <source>
        <dbReference type="SAM" id="Phobius"/>
    </source>
</evidence>
<evidence type="ECO:0000256" key="6">
    <source>
        <dbReference type="ARBA" id="ARBA00023136"/>
    </source>
</evidence>
<dbReference type="InterPro" id="IPR035952">
    <property type="entry name" value="Rhomboid-like_sf"/>
</dbReference>
<evidence type="ECO:0000259" key="8">
    <source>
        <dbReference type="Pfam" id="PF01694"/>
    </source>
</evidence>
<name>A0A1M7QLC5_9BACI</name>
<evidence type="ECO:0000256" key="1">
    <source>
        <dbReference type="ARBA" id="ARBA00004141"/>
    </source>
</evidence>
<feature type="transmembrane region" description="Helical" evidence="7">
    <location>
        <begin position="65"/>
        <end position="85"/>
    </location>
</feature>
<keyword evidence="6 7" id="KW-0472">Membrane</keyword>
<dbReference type="InterPro" id="IPR050925">
    <property type="entry name" value="Rhomboid_protease_S54"/>
</dbReference>
<keyword evidence="3 7" id="KW-0812">Transmembrane</keyword>
<keyword evidence="4" id="KW-0378">Hydrolase</keyword>
<organism evidence="9 10">
    <name type="scientific">Gracilibacillus kekensis</name>
    <dbReference type="NCBI Taxonomy" id="1027249"/>
    <lineage>
        <taxon>Bacteria</taxon>
        <taxon>Bacillati</taxon>
        <taxon>Bacillota</taxon>
        <taxon>Bacilli</taxon>
        <taxon>Bacillales</taxon>
        <taxon>Bacillaceae</taxon>
        <taxon>Gracilibacillus</taxon>
    </lineage>
</organism>
<feature type="transmembrane region" description="Helical" evidence="7">
    <location>
        <begin position="121"/>
        <end position="143"/>
    </location>
</feature>
<comment type="similarity">
    <text evidence="2">Belongs to the peptidase S54 family.</text>
</comment>